<comment type="similarity">
    <text evidence="2">Belongs to the VKOR family.</text>
</comment>
<keyword evidence="9" id="KW-0676">Redox-active center</keyword>
<evidence type="ECO:0000256" key="4">
    <source>
        <dbReference type="ARBA" id="ARBA00022719"/>
    </source>
</evidence>
<evidence type="ECO:0000256" key="6">
    <source>
        <dbReference type="ARBA" id="ARBA00023002"/>
    </source>
</evidence>
<keyword evidence="4" id="KW-0874">Quinone</keyword>
<dbReference type="InterPro" id="IPR038354">
    <property type="entry name" value="VKOR_sf"/>
</dbReference>
<dbReference type="EMBL" id="VFOK01000001">
    <property type="protein sequence ID" value="TQL32765.1"/>
    <property type="molecule type" value="Genomic_DNA"/>
</dbReference>
<protein>
    <submittedName>
        <fullName evidence="12">Putative membrane protein</fullName>
    </submittedName>
</protein>
<evidence type="ECO:0000256" key="10">
    <source>
        <dbReference type="SAM" id="Phobius"/>
    </source>
</evidence>
<evidence type="ECO:0000313" key="12">
    <source>
        <dbReference type="EMBL" id="TQL32765.1"/>
    </source>
</evidence>
<dbReference type="RefSeq" id="WP_142004828.1">
    <property type="nucleotide sequence ID" value="NZ_CAJTBP010000001.1"/>
</dbReference>
<evidence type="ECO:0000256" key="9">
    <source>
        <dbReference type="ARBA" id="ARBA00023284"/>
    </source>
</evidence>
<keyword evidence="8" id="KW-1015">Disulfide bond</keyword>
<dbReference type="GO" id="GO:0048038">
    <property type="term" value="F:quinone binding"/>
    <property type="evidence" value="ECO:0007669"/>
    <property type="project" value="UniProtKB-KW"/>
</dbReference>
<reference evidence="12 13" key="1">
    <citation type="submission" date="2019-06" db="EMBL/GenBank/DDBJ databases">
        <title>Sequencing the genomes of 1000 actinobacteria strains.</title>
        <authorList>
            <person name="Klenk H.-P."/>
        </authorList>
    </citation>
    <scope>NUCLEOTIDE SEQUENCE [LARGE SCALE GENOMIC DNA]</scope>
    <source>
        <strain evidence="12 13">DSM 24617</strain>
    </source>
</reference>
<feature type="transmembrane region" description="Helical" evidence="10">
    <location>
        <begin position="73"/>
        <end position="91"/>
    </location>
</feature>
<dbReference type="CDD" id="cd12922">
    <property type="entry name" value="VKOR_5"/>
    <property type="match status" value="1"/>
</dbReference>
<dbReference type="SMART" id="SM00756">
    <property type="entry name" value="VKc"/>
    <property type="match status" value="1"/>
</dbReference>
<dbReference type="Gene3D" id="1.20.1440.130">
    <property type="entry name" value="VKOR domain"/>
    <property type="match status" value="1"/>
</dbReference>
<proteinExistence type="inferred from homology"/>
<dbReference type="AlphaFoldDB" id="A0A542XAA0"/>
<keyword evidence="7 10" id="KW-0472">Membrane</keyword>
<evidence type="ECO:0000256" key="1">
    <source>
        <dbReference type="ARBA" id="ARBA00004141"/>
    </source>
</evidence>
<accession>A0A542XAA0</accession>
<dbReference type="GO" id="GO:0016020">
    <property type="term" value="C:membrane"/>
    <property type="evidence" value="ECO:0007669"/>
    <property type="project" value="UniProtKB-SubCell"/>
</dbReference>
<gene>
    <name evidence="12" type="ORF">FB554_0897</name>
</gene>
<keyword evidence="6" id="KW-0560">Oxidoreductase</keyword>
<dbReference type="Proteomes" id="UP000318336">
    <property type="component" value="Unassembled WGS sequence"/>
</dbReference>
<evidence type="ECO:0000256" key="7">
    <source>
        <dbReference type="ARBA" id="ARBA00023136"/>
    </source>
</evidence>
<name>A0A542XAA0_9MICO</name>
<comment type="subcellular location">
    <subcellularLocation>
        <location evidence="1">Membrane</location>
        <topology evidence="1">Multi-pass membrane protein</topology>
    </subcellularLocation>
</comment>
<evidence type="ECO:0000256" key="8">
    <source>
        <dbReference type="ARBA" id="ARBA00023157"/>
    </source>
</evidence>
<dbReference type="GO" id="GO:0016491">
    <property type="term" value="F:oxidoreductase activity"/>
    <property type="evidence" value="ECO:0007669"/>
    <property type="project" value="UniProtKB-KW"/>
</dbReference>
<dbReference type="InterPro" id="IPR041714">
    <property type="entry name" value="VKOR_Actinobacteria"/>
</dbReference>
<sequence length="157" mass="16761">MSGHGVAMPRWRAAVVTVAGLIGLAAALVLSIEKYQLLVNPFYRPSCSVNEKVNCTAVMQSEQSALLGFPNPYLGLIGFAIVLTIGVAALAGTRFPGWIWKGLSLGILAGLALVAWLAYQSIVVIEALCPYCMAVWVVTIVLAAVVWPFALRRSSSR</sequence>
<keyword evidence="5 10" id="KW-1133">Transmembrane helix</keyword>
<feature type="transmembrane region" description="Helical" evidence="10">
    <location>
        <begin position="98"/>
        <end position="119"/>
    </location>
</feature>
<feature type="domain" description="Vitamin K epoxide reductase" evidence="11">
    <location>
        <begin position="9"/>
        <end position="150"/>
    </location>
</feature>
<evidence type="ECO:0000256" key="5">
    <source>
        <dbReference type="ARBA" id="ARBA00022989"/>
    </source>
</evidence>
<organism evidence="12 13">
    <name type="scientific">Barrientosiimonas humi</name>
    <dbReference type="NCBI Taxonomy" id="999931"/>
    <lineage>
        <taxon>Bacteria</taxon>
        <taxon>Bacillati</taxon>
        <taxon>Actinomycetota</taxon>
        <taxon>Actinomycetes</taxon>
        <taxon>Micrococcales</taxon>
        <taxon>Dermacoccaceae</taxon>
        <taxon>Barrientosiimonas</taxon>
    </lineage>
</organism>
<evidence type="ECO:0000256" key="3">
    <source>
        <dbReference type="ARBA" id="ARBA00022692"/>
    </source>
</evidence>
<keyword evidence="13" id="KW-1185">Reference proteome</keyword>
<dbReference type="OrthoDB" id="9783799at2"/>
<evidence type="ECO:0000259" key="11">
    <source>
        <dbReference type="SMART" id="SM00756"/>
    </source>
</evidence>
<dbReference type="Pfam" id="PF07884">
    <property type="entry name" value="VKOR"/>
    <property type="match status" value="1"/>
</dbReference>
<feature type="transmembrane region" description="Helical" evidence="10">
    <location>
        <begin position="131"/>
        <end position="151"/>
    </location>
</feature>
<dbReference type="InterPro" id="IPR012932">
    <property type="entry name" value="VKOR"/>
</dbReference>
<evidence type="ECO:0000313" key="13">
    <source>
        <dbReference type="Proteomes" id="UP000318336"/>
    </source>
</evidence>
<evidence type="ECO:0000256" key="2">
    <source>
        <dbReference type="ARBA" id="ARBA00006214"/>
    </source>
</evidence>
<keyword evidence="3 10" id="KW-0812">Transmembrane</keyword>
<comment type="caution">
    <text evidence="12">The sequence shown here is derived from an EMBL/GenBank/DDBJ whole genome shotgun (WGS) entry which is preliminary data.</text>
</comment>